<reference evidence="1" key="1">
    <citation type="submission" date="2018-11" db="EMBL/GenBank/DDBJ databases">
        <authorList>
            <consortium name="Pathogen Informatics"/>
        </authorList>
    </citation>
    <scope>NUCLEOTIDE SEQUENCE</scope>
</reference>
<evidence type="ECO:0000313" key="2">
    <source>
        <dbReference type="Proteomes" id="UP000784294"/>
    </source>
</evidence>
<protein>
    <submittedName>
        <fullName evidence="1">Uncharacterized protein</fullName>
    </submittedName>
</protein>
<dbReference type="AlphaFoldDB" id="A0A3S5FGV3"/>
<evidence type="ECO:0000313" key="1">
    <source>
        <dbReference type="EMBL" id="VEL40549.1"/>
    </source>
</evidence>
<keyword evidence="2" id="KW-1185">Reference proteome</keyword>
<sequence length="167" mass="17912">MRRLPSFQSRVEHSGLTALNALLSPDCLLGIYSSSPFLQPARLLRRVQFCASPLPVAATSGEATGQTVVPHTTTTDPEQMVIQLREMANAQVARLPGVARLLATPPIFTGQQQQMAVGLPTAAHLGFATGHATHRFSVSLDRGLVDLLISQASQKTPRPGEARQLLL</sequence>
<name>A0A3S5FGV3_9PLAT</name>
<dbReference type="OrthoDB" id="6275047at2759"/>
<organism evidence="1 2">
    <name type="scientific">Protopolystoma xenopodis</name>
    <dbReference type="NCBI Taxonomy" id="117903"/>
    <lineage>
        <taxon>Eukaryota</taxon>
        <taxon>Metazoa</taxon>
        <taxon>Spiralia</taxon>
        <taxon>Lophotrochozoa</taxon>
        <taxon>Platyhelminthes</taxon>
        <taxon>Monogenea</taxon>
        <taxon>Polyopisthocotylea</taxon>
        <taxon>Polystomatidea</taxon>
        <taxon>Polystomatidae</taxon>
        <taxon>Protopolystoma</taxon>
    </lineage>
</organism>
<comment type="caution">
    <text evidence="1">The sequence shown here is derived from an EMBL/GenBank/DDBJ whole genome shotgun (WGS) entry which is preliminary data.</text>
</comment>
<accession>A0A3S5FGV3</accession>
<gene>
    <name evidence="1" type="ORF">PXEA_LOCUS33989</name>
</gene>
<dbReference type="Proteomes" id="UP000784294">
    <property type="component" value="Unassembled WGS sequence"/>
</dbReference>
<proteinExistence type="predicted"/>
<dbReference type="EMBL" id="CAAALY010265378">
    <property type="protein sequence ID" value="VEL40549.1"/>
    <property type="molecule type" value="Genomic_DNA"/>
</dbReference>